<feature type="chain" id="PRO_5041370344" description="Secreted protein" evidence="2">
    <location>
        <begin position="20"/>
        <end position="115"/>
    </location>
</feature>
<proteinExistence type="predicted"/>
<sequence length="115" mass="12883">MICLTAAAMSSSCLVCALCRDARLFIVNRCRPSNPYKYDDRLDLVDRSISDPIPHVTPSFQSWHTLSPCFQAHSDLINRRQAPSSQPCRPPQILSSRAPLTRSRSPASTRRAMPN</sequence>
<dbReference type="GeneID" id="85324909"/>
<dbReference type="AlphaFoldDB" id="A0AA40E2D7"/>
<evidence type="ECO:0000313" key="3">
    <source>
        <dbReference type="EMBL" id="KAK0722452.1"/>
    </source>
</evidence>
<accession>A0AA40E2D7</accession>
<evidence type="ECO:0000256" key="2">
    <source>
        <dbReference type="SAM" id="SignalP"/>
    </source>
</evidence>
<organism evidence="3 4">
    <name type="scientific">Lasiosphaeria miniovina</name>
    <dbReference type="NCBI Taxonomy" id="1954250"/>
    <lineage>
        <taxon>Eukaryota</taxon>
        <taxon>Fungi</taxon>
        <taxon>Dikarya</taxon>
        <taxon>Ascomycota</taxon>
        <taxon>Pezizomycotina</taxon>
        <taxon>Sordariomycetes</taxon>
        <taxon>Sordariomycetidae</taxon>
        <taxon>Sordariales</taxon>
        <taxon>Lasiosphaeriaceae</taxon>
        <taxon>Lasiosphaeria</taxon>
    </lineage>
</organism>
<dbReference type="EMBL" id="JAUIRO010000003">
    <property type="protein sequence ID" value="KAK0722452.1"/>
    <property type="molecule type" value="Genomic_DNA"/>
</dbReference>
<gene>
    <name evidence="3" type="ORF">B0T26DRAFT_702735</name>
</gene>
<evidence type="ECO:0008006" key="5">
    <source>
        <dbReference type="Google" id="ProtNLM"/>
    </source>
</evidence>
<comment type="caution">
    <text evidence="3">The sequence shown here is derived from an EMBL/GenBank/DDBJ whole genome shotgun (WGS) entry which is preliminary data.</text>
</comment>
<evidence type="ECO:0000256" key="1">
    <source>
        <dbReference type="SAM" id="MobiDB-lite"/>
    </source>
</evidence>
<evidence type="ECO:0000313" key="4">
    <source>
        <dbReference type="Proteomes" id="UP001172101"/>
    </source>
</evidence>
<keyword evidence="2" id="KW-0732">Signal</keyword>
<reference evidence="3" key="1">
    <citation type="submission" date="2023-06" db="EMBL/GenBank/DDBJ databases">
        <title>Genome-scale phylogeny and comparative genomics of the fungal order Sordariales.</title>
        <authorList>
            <consortium name="Lawrence Berkeley National Laboratory"/>
            <person name="Hensen N."/>
            <person name="Bonometti L."/>
            <person name="Westerberg I."/>
            <person name="Brannstrom I.O."/>
            <person name="Guillou S."/>
            <person name="Cros-Aarteil S."/>
            <person name="Calhoun S."/>
            <person name="Haridas S."/>
            <person name="Kuo A."/>
            <person name="Mondo S."/>
            <person name="Pangilinan J."/>
            <person name="Riley R."/>
            <person name="LaButti K."/>
            <person name="Andreopoulos B."/>
            <person name="Lipzen A."/>
            <person name="Chen C."/>
            <person name="Yanf M."/>
            <person name="Daum C."/>
            <person name="Ng V."/>
            <person name="Clum A."/>
            <person name="Steindorff A."/>
            <person name="Ohm R."/>
            <person name="Martin F."/>
            <person name="Silar P."/>
            <person name="Natvig D."/>
            <person name="Lalanne C."/>
            <person name="Gautier V."/>
            <person name="Ament-velasquez S.L."/>
            <person name="Kruys A."/>
            <person name="Hutchinson M.I."/>
            <person name="Powell A.J."/>
            <person name="Barry K."/>
            <person name="Miller A.N."/>
            <person name="Grigoriev I.V."/>
            <person name="Debuchy R."/>
            <person name="Gladieux P."/>
            <person name="Thoren M.H."/>
            <person name="Johannesson H."/>
        </authorList>
    </citation>
    <scope>NUCLEOTIDE SEQUENCE</scope>
    <source>
        <strain evidence="3">SMH2392-1A</strain>
    </source>
</reference>
<keyword evidence="4" id="KW-1185">Reference proteome</keyword>
<feature type="signal peptide" evidence="2">
    <location>
        <begin position="1"/>
        <end position="19"/>
    </location>
</feature>
<feature type="compositionally biased region" description="Low complexity" evidence="1">
    <location>
        <begin position="101"/>
        <end position="115"/>
    </location>
</feature>
<name>A0AA40E2D7_9PEZI</name>
<feature type="region of interest" description="Disordered" evidence="1">
    <location>
        <begin position="80"/>
        <end position="115"/>
    </location>
</feature>
<dbReference type="RefSeq" id="XP_060298376.1">
    <property type="nucleotide sequence ID" value="XM_060441639.1"/>
</dbReference>
<dbReference type="Proteomes" id="UP001172101">
    <property type="component" value="Unassembled WGS sequence"/>
</dbReference>
<protein>
    <recommendedName>
        <fullName evidence="5">Secreted protein</fullName>
    </recommendedName>
</protein>